<evidence type="ECO:0000256" key="1">
    <source>
        <dbReference type="SAM" id="Phobius"/>
    </source>
</evidence>
<feature type="transmembrane region" description="Helical" evidence="1">
    <location>
        <begin position="210"/>
        <end position="230"/>
    </location>
</feature>
<dbReference type="Pfam" id="PF05145">
    <property type="entry name" value="AbrB"/>
    <property type="match status" value="1"/>
</dbReference>
<feature type="transmembrane region" description="Helical" evidence="1">
    <location>
        <begin position="236"/>
        <end position="254"/>
    </location>
</feature>
<keyword evidence="1" id="KW-0812">Transmembrane</keyword>
<dbReference type="KEGG" id="cpau:EHF44_25760"/>
<dbReference type="OrthoDB" id="9809910at2"/>
<dbReference type="PIRSF" id="PIRSF038991">
    <property type="entry name" value="Protein_AbrB"/>
    <property type="match status" value="1"/>
</dbReference>
<proteinExistence type="predicted"/>
<protein>
    <submittedName>
        <fullName evidence="2">AbrB family transcriptional regulator</fullName>
    </submittedName>
</protein>
<feature type="transmembrane region" description="Helical" evidence="1">
    <location>
        <begin position="85"/>
        <end position="106"/>
    </location>
</feature>
<reference evidence="3" key="1">
    <citation type="submission" date="2018-11" db="EMBL/GenBank/DDBJ databases">
        <title>FDA dAtabase for Regulatory Grade micrObial Sequences (FDA-ARGOS): Supporting development and validation of Infectious Disease Dx tests.</title>
        <authorList>
            <person name="Goldberg B."/>
            <person name="Campos J."/>
            <person name="Tallon L."/>
            <person name="Sadzewicz L."/>
            <person name="Zhao X."/>
            <person name="Vavikolanu K."/>
            <person name="Mehta A."/>
            <person name="Aluvathingal J."/>
            <person name="Nadendla S."/>
            <person name="Geyer C."/>
            <person name="Nandy P."/>
            <person name="Yan Y."/>
            <person name="Sichtig H."/>
        </authorList>
    </citation>
    <scope>NUCLEOTIDE SEQUENCE [LARGE SCALE GENOMIC DNA]</scope>
    <source>
        <strain evidence="3">FDAARGOS_614</strain>
    </source>
</reference>
<dbReference type="PANTHER" id="PTHR38457:SF1">
    <property type="entry name" value="REGULATOR ABRB-RELATED"/>
    <property type="match status" value="1"/>
</dbReference>
<feature type="transmembrane region" description="Helical" evidence="1">
    <location>
        <begin position="185"/>
        <end position="203"/>
    </location>
</feature>
<feature type="transmembrane region" description="Helical" evidence="1">
    <location>
        <begin position="323"/>
        <end position="343"/>
    </location>
</feature>
<name>A0A3G8H8N9_9BURK</name>
<dbReference type="Proteomes" id="UP000270411">
    <property type="component" value="Chromosome 2"/>
</dbReference>
<gene>
    <name evidence="2" type="ORF">EHF44_25760</name>
</gene>
<sequence>MSNQRWALHWPVVLACTLGLGWLLQPVIAAASVLVAAMACGMAAGCLDVRLRIAPRLTALAQALTGTAIASTLHLSELLEAASDGLVVLGVALTIGSAALVGWLLVRYSRLPGTTGAWGSLPGAASIMGALATDNGGDGILVSLMQYLRVVLVVVTGPLVAHAIVDAQPLAPAALTAATPLAGTPWQIGTLAAFGIAALGCWIGTRFRILAGAFLVPMALGAAWVTAVPVPVVVPAPLLAGCFAVLGWTIGLQFRRDLLRPLVASLPVMLAAIVAMMALCAAAAWLISATGDVSFLTAYLATSPGGVESIVAIALGTHADMNFVVATQTLRLFSVVVCGPWIARRIARGMGRDIAGTP</sequence>
<feature type="transmembrane region" description="Helical" evidence="1">
    <location>
        <begin position="7"/>
        <end position="24"/>
    </location>
</feature>
<dbReference type="RefSeq" id="WP_124686507.1">
    <property type="nucleotide sequence ID" value="NZ_CP033970.1"/>
</dbReference>
<feature type="transmembrane region" description="Helical" evidence="1">
    <location>
        <begin position="266"/>
        <end position="287"/>
    </location>
</feature>
<dbReference type="GO" id="GO:0016020">
    <property type="term" value="C:membrane"/>
    <property type="evidence" value="ECO:0007669"/>
    <property type="project" value="InterPro"/>
</dbReference>
<dbReference type="InterPro" id="IPR017516">
    <property type="entry name" value="AbrB_dup"/>
</dbReference>
<dbReference type="GO" id="GO:0010468">
    <property type="term" value="P:regulation of gene expression"/>
    <property type="evidence" value="ECO:0007669"/>
    <property type="project" value="InterPro"/>
</dbReference>
<dbReference type="PROSITE" id="PS51257">
    <property type="entry name" value="PROKAR_LIPOPROTEIN"/>
    <property type="match status" value="1"/>
</dbReference>
<organism evidence="2 3">
    <name type="scientific">Cupriavidus pauculus</name>
    <dbReference type="NCBI Taxonomy" id="82633"/>
    <lineage>
        <taxon>Bacteria</taxon>
        <taxon>Pseudomonadati</taxon>
        <taxon>Pseudomonadota</taxon>
        <taxon>Betaproteobacteria</taxon>
        <taxon>Burkholderiales</taxon>
        <taxon>Burkholderiaceae</taxon>
        <taxon>Cupriavidus</taxon>
    </lineage>
</organism>
<feature type="transmembrane region" description="Helical" evidence="1">
    <location>
        <begin position="59"/>
        <end position="79"/>
    </location>
</feature>
<keyword evidence="1" id="KW-1133">Transmembrane helix</keyword>
<feature type="transmembrane region" description="Helical" evidence="1">
    <location>
        <begin position="147"/>
        <end position="165"/>
    </location>
</feature>
<evidence type="ECO:0000313" key="3">
    <source>
        <dbReference type="Proteomes" id="UP000270411"/>
    </source>
</evidence>
<dbReference type="AlphaFoldDB" id="A0A3G8H8N9"/>
<evidence type="ECO:0000313" key="2">
    <source>
        <dbReference type="EMBL" id="AZG16776.1"/>
    </source>
</evidence>
<dbReference type="NCBIfam" id="TIGR03082">
    <property type="entry name" value="Gneg_AbrB_dup"/>
    <property type="match status" value="1"/>
</dbReference>
<dbReference type="EMBL" id="CP033970">
    <property type="protein sequence ID" value="AZG16776.1"/>
    <property type="molecule type" value="Genomic_DNA"/>
</dbReference>
<dbReference type="PANTHER" id="PTHR38457">
    <property type="entry name" value="REGULATOR ABRB-RELATED"/>
    <property type="match status" value="1"/>
</dbReference>
<accession>A0A3G8H8N9</accession>
<keyword evidence="1" id="KW-0472">Membrane</keyword>
<feature type="transmembrane region" description="Helical" evidence="1">
    <location>
        <begin position="30"/>
        <end position="47"/>
    </location>
</feature>
<dbReference type="InterPro" id="IPR007820">
    <property type="entry name" value="AbrB_fam"/>
</dbReference>